<evidence type="ECO:0000313" key="6">
    <source>
        <dbReference type="EMBL" id="KHT63409.1"/>
    </source>
</evidence>
<evidence type="ECO:0000256" key="4">
    <source>
        <dbReference type="ARBA" id="ARBA00023163"/>
    </source>
</evidence>
<keyword evidence="3" id="KW-0238">DNA-binding</keyword>
<comment type="caution">
    <text evidence="6">The sequence shown here is derived from an EMBL/GenBank/DDBJ whole genome shotgun (WGS) entry which is preliminary data.</text>
</comment>
<dbReference type="Pfam" id="PF03466">
    <property type="entry name" value="LysR_substrate"/>
    <property type="match status" value="1"/>
</dbReference>
<dbReference type="PROSITE" id="PS50931">
    <property type="entry name" value="HTH_LYSR"/>
    <property type="match status" value="1"/>
</dbReference>
<dbReference type="EMBL" id="JWLZ01000159">
    <property type="protein sequence ID" value="KHT63409.1"/>
    <property type="molecule type" value="Genomic_DNA"/>
</dbReference>
<comment type="similarity">
    <text evidence="1">Belongs to the LysR transcriptional regulatory family.</text>
</comment>
<evidence type="ECO:0000256" key="3">
    <source>
        <dbReference type="ARBA" id="ARBA00023125"/>
    </source>
</evidence>
<dbReference type="InterPro" id="IPR036390">
    <property type="entry name" value="WH_DNA-bd_sf"/>
</dbReference>
<dbReference type="Gene3D" id="3.40.190.290">
    <property type="match status" value="1"/>
</dbReference>
<dbReference type="Gene3D" id="1.10.10.10">
    <property type="entry name" value="Winged helix-like DNA-binding domain superfamily/Winged helix DNA-binding domain"/>
    <property type="match status" value="1"/>
</dbReference>
<keyword evidence="2" id="KW-0805">Transcription regulation</keyword>
<evidence type="ECO:0000259" key="5">
    <source>
        <dbReference type="PROSITE" id="PS50931"/>
    </source>
</evidence>
<reference evidence="6 7" key="1">
    <citation type="submission" date="2014-12" db="EMBL/GenBank/DDBJ databases">
        <title>Genome sequencing of Photobacterium gaetbulicola AD005a.</title>
        <authorList>
            <person name="Adrian T.G.S."/>
            <person name="Chan K.G."/>
        </authorList>
    </citation>
    <scope>NUCLEOTIDE SEQUENCE [LARGE SCALE GENOMIC DNA]</scope>
    <source>
        <strain evidence="6 7">AD005a</strain>
    </source>
</reference>
<dbReference type="GO" id="GO:0000976">
    <property type="term" value="F:transcription cis-regulatory region binding"/>
    <property type="evidence" value="ECO:0007669"/>
    <property type="project" value="TreeGrafter"/>
</dbReference>
<keyword evidence="4" id="KW-0804">Transcription</keyword>
<dbReference type="InterPro" id="IPR005119">
    <property type="entry name" value="LysR_subst-bd"/>
</dbReference>
<dbReference type="InterPro" id="IPR000847">
    <property type="entry name" value="LysR_HTH_N"/>
</dbReference>
<dbReference type="AlphaFoldDB" id="A0A0B9G448"/>
<evidence type="ECO:0000313" key="7">
    <source>
        <dbReference type="Proteomes" id="UP000031278"/>
    </source>
</evidence>
<dbReference type="Proteomes" id="UP000031278">
    <property type="component" value="Unassembled WGS sequence"/>
</dbReference>
<dbReference type="PANTHER" id="PTHR30126:SF5">
    <property type="entry name" value="HTH-TYPE TRANSCRIPTIONAL ACTIVATOR CMPR"/>
    <property type="match status" value="1"/>
</dbReference>
<protein>
    <submittedName>
        <fullName evidence="6">RuBisCO operon transcriptional regulator</fullName>
    </submittedName>
</protein>
<accession>A0A0B9G448</accession>
<dbReference type="RefSeq" id="WP_039462832.1">
    <property type="nucleotide sequence ID" value="NZ_JWLZ01000159.1"/>
</dbReference>
<name>A0A0B9G448_9GAMM</name>
<evidence type="ECO:0000256" key="1">
    <source>
        <dbReference type="ARBA" id="ARBA00009437"/>
    </source>
</evidence>
<dbReference type="SUPFAM" id="SSF46785">
    <property type="entry name" value="Winged helix' DNA-binding domain"/>
    <property type="match status" value="1"/>
</dbReference>
<dbReference type="SUPFAM" id="SSF53850">
    <property type="entry name" value="Periplasmic binding protein-like II"/>
    <property type="match status" value="1"/>
</dbReference>
<dbReference type="PANTHER" id="PTHR30126">
    <property type="entry name" value="HTH-TYPE TRANSCRIPTIONAL REGULATOR"/>
    <property type="match status" value="1"/>
</dbReference>
<sequence>MSQHLRNRLGSIRQLRVFLNVYELGSVTLASQALNLTQPTVSIQLRQLTELIGMQLYHVVGKKLIFTQAADTLAKYANELIDTIDRLEIELADLSEIKAGTLKVAVVTSAKYFIPHLLGSFCRTYPRVDILLKVDNRGNILARYHQGLDDIYLFSHLEPQMEPYSIQFLPNRLYPVAPKAHPLAHQSHIEPEDLLKYPWLSREPGSGTRHAIDTHFKKLNLQFKPNLVIESNEAIKHCVIAGMGLTILSEYALEDQPGGDLVKLSIAGFPILTSWHIVRTPLKHQTPLSEAFIHHAIRHKVGE</sequence>
<proteinExistence type="inferred from homology"/>
<dbReference type="GO" id="GO:0003700">
    <property type="term" value="F:DNA-binding transcription factor activity"/>
    <property type="evidence" value="ECO:0007669"/>
    <property type="project" value="InterPro"/>
</dbReference>
<gene>
    <name evidence="6" type="ORF">RJ45_13290</name>
</gene>
<evidence type="ECO:0000256" key="2">
    <source>
        <dbReference type="ARBA" id="ARBA00023015"/>
    </source>
</evidence>
<feature type="domain" description="HTH lysR-type" evidence="5">
    <location>
        <begin position="12"/>
        <end position="67"/>
    </location>
</feature>
<dbReference type="InterPro" id="IPR036388">
    <property type="entry name" value="WH-like_DNA-bd_sf"/>
</dbReference>
<dbReference type="Pfam" id="PF00126">
    <property type="entry name" value="HTH_1"/>
    <property type="match status" value="1"/>
</dbReference>
<organism evidence="6 7">
    <name type="scientific">Photobacterium gaetbulicola</name>
    <dbReference type="NCBI Taxonomy" id="1295392"/>
    <lineage>
        <taxon>Bacteria</taxon>
        <taxon>Pseudomonadati</taxon>
        <taxon>Pseudomonadota</taxon>
        <taxon>Gammaproteobacteria</taxon>
        <taxon>Vibrionales</taxon>
        <taxon>Vibrionaceae</taxon>
        <taxon>Photobacterium</taxon>
    </lineage>
</organism>